<dbReference type="FunFam" id="3.10.450.10:FF:000014">
    <property type="entry name" value="Retinoic acid receptor responder 2"/>
    <property type="match status" value="1"/>
</dbReference>
<dbReference type="PaxDb" id="9986-ENSOCUP00000006863"/>
<proteinExistence type="predicted"/>
<dbReference type="GeneTree" id="ENSGT00390000016226"/>
<reference evidence="11" key="2">
    <citation type="submission" date="2025-08" db="UniProtKB">
        <authorList>
            <consortium name="Ensembl"/>
        </authorList>
    </citation>
    <scope>IDENTIFICATION</scope>
    <source>
        <strain evidence="11">Thorbecke</strain>
    </source>
</reference>
<dbReference type="AlphaFoldDB" id="A0A5F9D8U1"/>
<feature type="chain" id="PRO_5023926446" description="Retinoic acid receptor responder protein 2" evidence="10">
    <location>
        <begin position="20"/>
        <end position="164"/>
    </location>
</feature>
<evidence type="ECO:0000256" key="7">
    <source>
        <dbReference type="ARBA" id="ARBA00023157"/>
    </source>
</evidence>
<dbReference type="GO" id="GO:0031012">
    <property type="term" value="C:extracellular matrix"/>
    <property type="evidence" value="ECO:0007669"/>
    <property type="project" value="TreeGrafter"/>
</dbReference>
<dbReference type="GO" id="GO:0045087">
    <property type="term" value="P:innate immune response"/>
    <property type="evidence" value="ECO:0007669"/>
    <property type="project" value="TreeGrafter"/>
</dbReference>
<dbReference type="Gene3D" id="3.10.450.10">
    <property type="match status" value="1"/>
</dbReference>
<evidence type="ECO:0000313" key="12">
    <source>
        <dbReference type="Proteomes" id="UP000001811"/>
    </source>
</evidence>
<evidence type="ECO:0000256" key="1">
    <source>
        <dbReference type="ARBA" id="ARBA00004613"/>
    </source>
</evidence>
<organism evidence="11 12">
    <name type="scientific">Oryctolagus cuniculus</name>
    <name type="common">Rabbit</name>
    <dbReference type="NCBI Taxonomy" id="9986"/>
    <lineage>
        <taxon>Eukaryota</taxon>
        <taxon>Metazoa</taxon>
        <taxon>Chordata</taxon>
        <taxon>Craniata</taxon>
        <taxon>Vertebrata</taxon>
        <taxon>Euteleostomi</taxon>
        <taxon>Mammalia</taxon>
        <taxon>Eutheria</taxon>
        <taxon>Euarchontoglires</taxon>
        <taxon>Glires</taxon>
        <taxon>Lagomorpha</taxon>
        <taxon>Leporidae</taxon>
        <taxon>Oryctolagus</taxon>
    </lineage>
</organism>
<dbReference type="Ensembl" id="ENSOCUT00000035135.1">
    <property type="protein sequence ID" value="ENSOCUP00000042629.1"/>
    <property type="gene ID" value="ENSOCUG00000007943.4"/>
</dbReference>
<dbReference type="InterPro" id="IPR029562">
    <property type="entry name" value="Chemerin"/>
</dbReference>
<keyword evidence="12" id="KW-1185">Reference proteome</keyword>
<dbReference type="SUPFAM" id="SSF54403">
    <property type="entry name" value="Cystatin/monellin"/>
    <property type="match status" value="1"/>
</dbReference>
<reference evidence="11 12" key="1">
    <citation type="journal article" date="2011" name="Nature">
        <title>A high-resolution map of human evolutionary constraint using 29 mammals.</title>
        <authorList>
            <person name="Lindblad-Toh K."/>
            <person name="Garber M."/>
            <person name="Zuk O."/>
            <person name="Lin M.F."/>
            <person name="Parker B.J."/>
            <person name="Washietl S."/>
            <person name="Kheradpour P."/>
            <person name="Ernst J."/>
            <person name="Jordan G."/>
            <person name="Mauceli E."/>
            <person name="Ward L.D."/>
            <person name="Lowe C.B."/>
            <person name="Holloway A.K."/>
            <person name="Clamp M."/>
            <person name="Gnerre S."/>
            <person name="Alfoldi J."/>
            <person name="Beal K."/>
            <person name="Chang J."/>
            <person name="Clawson H."/>
            <person name="Cuff J."/>
            <person name="Di Palma F."/>
            <person name="Fitzgerald S."/>
            <person name="Flicek P."/>
            <person name="Guttman M."/>
            <person name="Hubisz M.J."/>
            <person name="Jaffe D.B."/>
            <person name="Jungreis I."/>
            <person name="Kent W.J."/>
            <person name="Kostka D."/>
            <person name="Lara M."/>
            <person name="Martins A.L."/>
            <person name="Massingham T."/>
            <person name="Moltke I."/>
            <person name="Raney B.J."/>
            <person name="Rasmussen M.D."/>
            <person name="Robinson J."/>
            <person name="Stark A."/>
            <person name="Vilella A.J."/>
            <person name="Wen J."/>
            <person name="Xie X."/>
            <person name="Zody M.C."/>
            <person name="Baldwin J."/>
            <person name="Bloom T."/>
            <person name="Chin C.W."/>
            <person name="Heiman D."/>
            <person name="Nicol R."/>
            <person name="Nusbaum C."/>
            <person name="Young S."/>
            <person name="Wilkinson J."/>
            <person name="Worley K.C."/>
            <person name="Kovar C.L."/>
            <person name="Muzny D.M."/>
            <person name="Gibbs R.A."/>
            <person name="Cree A."/>
            <person name="Dihn H.H."/>
            <person name="Fowler G."/>
            <person name="Jhangiani S."/>
            <person name="Joshi V."/>
            <person name="Lee S."/>
            <person name="Lewis L.R."/>
            <person name="Nazareth L.V."/>
            <person name="Okwuonu G."/>
            <person name="Santibanez J."/>
            <person name="Warren W.C."/>
            <person name="Mardis E.R."/>
            <person name="Weinstock G.M."/>
            <person name="Wilson R.K."/>
            <person name="Delehaunty K."/>
            <person name="Dooling D."/>
            <person name="Fronik C."/>
            <person name="Fulton L."/>
            <person name="Fulton B."/>
            <person name="Graves T."/>
            <person name="Minx P."/>
            <person name="Sodergren E."/>
            <person name="Birney E."/>
            <person name="Margulies E.H."/>
            <person name="Herrero J."/>
            <person name="Green E.D."/>
            <person name="Haussler D."/>
            <person name="Siepel A."/>
            <person name="Goldman N."/>
            <person name="Pollard K.S."/>
            <person name="Pedersen J.S."/>
            <person name="Lander E.S."/>
            <person name="Kellis M."/>
        </authorList>
    </citation>
    <scope>NUCLEOTIDE SEQUENCE [LARGE SCALE GENOMIC DNA]</scope>
    <source>
        <strain evidence="12">Thorbecke</strain>
    </source>
</reference>
<comment type="subcellular location">
    <subcellularLocation>
        <location evidence="1">Secreted</location>
    </subcellularLocation>
</comment>
<accession>A0A5F9D8U1</accession>
<dbReference type="GO" id="GO:0005615">
    <property type="term" value="C:extracellular space"/>
    <property type="evidence" value="ECO:0007669"/>
    <property type="project" value="TreeGrafter"/>
</dbReference>
<dbReference type="Proteomes" id="UP000001811">
    <property type="component" value="Unplaced"/>
</dbReference>
<dbReference type="GO" id="GO:0005102">
    <property type="term" value="F:signaling receptor binding"/>
    <property type="evidence" value="ECO:0007669"/>
    <property type="project" value="InterPro"/>
</dbReference>
<dbReference type="GO" id="GO:0006935">
    <property type="term" value="P:chemotaxis"/>
    <property type="evidence" value="ECO:0007669"/>
    <property type="project" value="UniProtKB-KW"/>
</dbReference>
<dbReference type="PANTHER" id="PTHR15106">
    <property type="entry name" value="RETINOIC ACID RECEPTOR RESPONDER PROTEIN 2"/>
    <property type="match status" value="1"/>
</dbReference>
<dbReference type="InterPro" id="IPR046350">
    <property type="entry name" value="Cystatin_sf"/>
</dbReference>
<keyword evidence="6" id="KW-0221">Differentiation</keyword>
<evidence type="ECO:0000256" key="2">
    <source>
        <dbReference type="ARBA" id="ARBA00018808"/>
    </source>
</evidence>
<evidence type="ECO:0000256" key="3">
    <source>
        <dbReference type="ARBA" id="ARBA00022500"/>
    </source>
</evidence>
<keyword evidence="4" id="KW-0964">Secreted</keyword>
<dbReference type="GO" id="GO:0050921">
    <property type="term" value="P:positive regulation of chemotaxis"/>
    <property type="evidence" value="ECO:0007669"/>
    <property type="project" value="TreeGrafter"/>
</dbReference>
<dbReference type="GO" id="GO:0006954">
    <property type="term" value="P:inflammatory response"/>
    <property type="evidence" value="ECO:0007669"/>
    <property type="project" value="UniProtKB-KW"/>
</dbReference>
<keyword evidence="3" id="KW-0145">Chemotaxis</keyword>
<evidence type="ECO:0000256" key="9">
    <source>
        <dbReference type="ARBA" id="ARBA00032785"/>
    </source>
</evidence>
<dbReference type="OrthoDB" id="9894305at2759"/>
<dbReference type="Bgee" id="ENSOCUG00000007943">
    <property type="expression patterns" value="Expressed in liver and 17 other cell types or tissues"/>
</dbReference>
<evidence type="ECO:0000256" key="8">
    <source>
        <dbReference type="ARBA" id="ARBA00023198"/>
    </source>
</evidence>
<evidence type="ECO:0000256" key="6">
    <source>
        <dbReference type="ARBA" id="ARBA00022782"/>
    </source>
</evidence>
<keyword evidence="8" id="KW-0395">Inflammatory response</keyword>
<gene>
    <name evidence="11" type="primary">RARRES2</name>
</gene>
<evidence type="ECO:0000256" key="5">
    <source>
        <dbReference type="ARBA" id="ARBA00022729"/>
    </source>
</evidence>
<dbReference type="PANTHER" id="PTHR15106:SF2">
    <property type="entry name" value="RETINOIC ACID RECEPTOR RESPONDER PROTEIN 2"/>
    <property type="match status" value="1"/>
</dbReference>
<feature type="signal peptide" evidence="10">
    <location>
        <begin position="1"/>
        <end position="19"/>
    </location>
</feature>
<protein>
    <recommendedName>
        <fullName evidence="2">Retinoic acid receptor responder protein 2</fullName>
    </recommendedName>
    <alternativeName>
        <fullName evidence="9">Chemerin</fullName>
    </alternativeName>
</protein>
<dbReference type="GO" id="GO:0030154">
    <property type="term" value="P:cell differentiation"/>
    <property type="evidence" value="ECO:0007669"/>
    <property type="project" value="UniProtKB-KW"/>
</dbReference>
<name>A0A5F9D8U1_RABIT</name>
<keyword evidence="5 10" id="KW-0732">Signal</keyword>
<sequence>MRRLMIPVALWLGVVGVSSTELTRAQQRGLQVALEEFHKHPPVQWAFQETGVDSAVDTPFPAGTFVRLEFKLQQTNCRKKDWKKPECKVKPNGRKRKCLACIKLDPEDKVLGRMVHCPIQTQIRREELEEHQGTQCSRVERAGEDPHSYYFPGQFAFFKALPPS</sequence>
<evidence type="ECO:0000313" key="11">
    <source>
        <dbReference type="Ensembl" id="ENSOCUP00000042629.1"/>
    </source>
</evidence>
<dbReference type="CTD" id="5919"/>
<reference evidence="11" key="3">
    <citation type="submission" date="2025-09" db="UniProtKB">
        <authorList>
            <consortium name="Ensembl"/>
        </authorList>
    </citation>
    <scope>IDENTIFICATION</scope>
    <source>
        <strain evidence="11">Thorbecke</strain>
    </source>
</reference>
<dbReference type="GO" id="GO:0050994">
    <property type="term" value="P:regulation of lipid catabolic process"/>
    <property type="evidence" value="ECO:0007669"/>
    <property type="project" value="InterPro"/>
</dbReference>
<evidence type="ECO:0000256" key="10">
    <source>
        <dbReference type="SAM" id="SignalP"/>
    </source>
</evidence>
<keyword evidence="7" id="KW-1015">Disulfide bond</keyword>
<evidence type="ECO:0000256" key="4">
    <source>
        <dbReference type="ARBA" id="ARBA00022525"/>
    </source>
</evidence>
<dbReference type="GeneID" id="100346066"/>
<dbReference type="OMA" id="QWAFQKT"/>